<dbReference type="InterPro" id="IPR036852">
    <property type="entry name" value="Peptidase_S8/S53_dom_sf"/>
</dbReference>
<dbReference type="InterPro" id="IPR051048">
    <property type="entry name" value="Peptidase_S8/S53_subtilisin"/>
</dbReference>
<comment type="caution">
    <text evidence="8">The sequence shown here is derived from an EMBL/GenBank/DDBJ whole genome shotgun (WGS) entry which is preliminary data.</text>
</comment>
<feature type="active site" description="Charge relay system" evidence="5">
    <location>
        <position position="288"/>
    </location>
</feature>
<evidence type="ECO:0000256" key="3">
    <source>
        <dbReference type="ARBA" id="ARBA00022801"/>
    </source>
</evidence>
<keyword evidence="3 5" id="KW-0378">Hydrolase</keyword>
<dbReference type="PROSITE" id="PS00137">
    <property type="entry name" value="SUBTILASE_HIS"/>
    <property type="match status" value="1"/>
</dbReference>
<feature type="active site" description="Charge relay system" evidence="5">
    <location>
        <position position="455"/>
    </location>
</feature>
<evidence type="ECO:0000259" key="7">
    <source>
        <dbReference type="Pfam" id="PF00082"/>
    </source>
</evidence>
<dbReference type="InterPro" id="IPR000209">
    <property type="entry name" value="Peptidase_S8/S53_dom"/>
</dbReference>
<feature type="domain" description="Peptidase S8/S53" evidence="7">
    <location>
        <begin position="287"/>
        <end position="489"/>
    </location>
</feature>
<dbReference type="Pfam" id="PF00082">
    <property type="entry name" value="Peptidase_S8"/>
    <property type="match status" value="1"/>
</dbReference>
<dbReference type="GO" id="GO:0006508">
    <property type="term" value="P:proteolysis"/>
    <property type="evidence" value="ECO:0007669"/>
    <property type="project" value="UniProtKB-KW"/>
</dbReference>
<dbReference type="EMBL" id="JRPQ01000160">
    <property type="protein sequence ID" value="KGI21314.1"/>
    <property type="molecule type" value="Genomic_DNA"/>
</dbReference>
<keyword evidence="2 5" id="KW-0645">Protease</keyword>
<accession>A0A098YPS0</accession>
<keyword evidence="6" id="KW-0732">Signal</keyword>
<evidence type="ECO:0000256" key="1">
    <source>
        <dbReference type="ARBA" id="ARBA00011073"/>
    </source>
</evidence>
<dbReference type="InterPro" id="IPR023828">
    <property type="entry name" value="Peptidase_S8_Ser-AS"/>
</dbReference>
<feature type="active site" description="Charge relay system" evidence="5">
    <location>
        <position position="69"/>
    </location>
</feature>
<protein>
    <submittedName>
        <fullName evidence="8">Serine protease</fullName>
    </submittedName>
</protein>
<dbReference type="SUPFAM" id="SSF52743">
    <property type="entry name" value="Subtilisin-like"/>
    <property type="match status" value="1"/>
</dbReference>
<dbReference type="PROSITE" id="PS00138">
    <property type="entry name" value="SUBTILASE_SER"/>
    <property type="match status" value="1"/>
</dbReference>
<dbReference type="InterPro" id="IPR022398">
    <property type="entry name" value="Peptidase_S8_His-AS"/>
</dbReference>
<dbReference type="OrthoDB" id="9798386at2"/>
<dbReference type="Proteomes" id="UP000029723">
    <property type="component" value="Unassembled WGS sequence"/>
</dbReference>
<dbReference type="InterPro" id="IPR015500">
    <property type="entry name" value="Peptidase_S8_subtilisin-rel"/>
</dbReference>
<dbReference type="AlphaFoldDB" id="A0A098YPS0"/>
<feature type="chain" id="PRO_5001951189" evidence="6">
    <location>
        <begin position="25"/>
        <end position="518"/>
    </location>
</feature>
<gene>
    <name evidence="8" type="ORF">HMPREF9304_10920</name>
</gene>
<reference evidence="8 9" key="1">
    <citation type="submission" date="2014-07" db="EMBL/GenBank/DDBJ databases">
        <authorList>
            <person name="McCorrison J."/>
            <person name="Sanka R."/>
            <person name="Torralba M."/>
            <person name="Gillis M."/>
            <person name="Haft D.H."/>
            <person name="Methe B."/>
            <person name="Sutton G."/>
            <person name="Nelson K.E."/>
        </authorList>
    </citation>
    <scope>NUCLEOTIDE SEQUENCE [LARGE SCALE GENOMIC DNA]</scope>
    <source>
        <strain evidence="8 9">S9-PR14</strain>
    </source>
</reference>
<evidence type="ECO:0000313" key="8">
    <source>
        <dbReference type="EMBL" id="KGI21314.1"/>
    </source>
</evidence>
<name>A0A098YPS0_9BACT</name>
<evidence type="ECO:0000256" key="2">
    <source>
        <dbReference type="ARBA" id="ARBA00022670"/>
    </source>
</evidence>
<proteinExistence type="inferred from homology"/>
<evidence type="ECO:0000256" key="6">
    <source>
        <dbReference type="SAM" id="SignalP"/>
    </source>
</evidence>
<dbReference type="PROSITE" id="PS51257">
    <property type="entry name" value="PROKAR_LIPOPROTEIN"/>
    <property type="match status" value="1"/>
</dbReference>
<evidence type="ECO:0000256" key="5">
    <source>
        <dbReference type="PROSITE-ProRule" id="PRU01240"/>
    </source>
</evidence>
<feature type="signal peptide" evidence="6">
    <location>
        <begin position="1"/>
        <end position="24"/>
    </location>
</feature>
<sequence length="518" mass="57459">MFCRKFLFSGCLLFCLGLSSVAFACSAEPNNWYRLNPDSVQGAAIDAALQYLSKYHQKKQKPIIVGIIDSGIDTTVVDLQDALWRNPKEVAGDGKDNDKNGYIDDVHGWNFLGTADGSFNMTSAGTEEYRQFKRLYPKYKNINQVSTADSTEYHYYLQMKKKAGIANYLRMYKFSIIKNKALQTMDTLVRRYAAIDTITINGVMHLQVPDTLWEQAAEKIYADLIRAKTTMKWTQFVRQQNNHLQLMKTRIDGIERAKDKRLLMGDNLLDETDRFYGNPILTIDGCYHGTFVAGVIAGQGKNGHEIWQGVYPKAQLMIIRAAPDGDEYDKDIASAIRYAVDNGAKVINISLGKYTSPTPQMVNNALAYAAQKDVLIVHAAGNNHLNVDSVDYFPTGLDAHGKFYPNFIRVGASTKKGAVSSISNYGKQRVHLFAPGEEITSVVPGNQYATENGTSIAAPIVSGVAALIRSYFPKLKASQVVKILMNSVQPMKNKDASISGGSLNALQAVKLAEKTKRR</sequence>
<dbReference type="PRINTS" id="PR00723">
    <property type="entry name" value="SUBTILISIN"/>
</dbReference>
<dbReference type="PROSITE" id="PS51892">
    <property type="entry name" value="SUBTILASE"/>
    <property type="match status" value="1"/>
</dbReference>
<evidence type="ECO:0000256" key="4">
    <source>
        <dbReference type="ARBA" id="ARBA00022825"/>
    </source>
</evidence>
<keyword evidence="4 5" id="KW-0720">Serine protease</keyword>
<evidence type="ECO:0000313" key="9">
    <source>
        <dbReference type="Proteomes" id="UP000029723"/>
    </source>
</evidence>
<organism evidence="8 9">
    <name type="scientific">Hoylesella timonensis S9-PR14</name>
    <dbReference type="NCBI Taxonomy" id="1401062"/>
    <lineage>
        <taxon>Bacteria</taxon>
        <taxon>Pseudomonadati</taxon>
        <taxon>Bacteroidota</taxon>
        <taxon>Bacteroidia</taxon>
        <taxon>Bacteroidales</taxon>
        <taxon>Prevotellaceae</taxon>
        <taxon>Hoylesella</taxon>
    </lineage>
</organism>
<comment type="similarity">
    <text evidence="1 5">Belongs to the peptidase S8 family.</text>
</comment>
<dbReference type="PANTHER" id="PTHR43399">
    <property type="entry name" value="SUBTILISIN-RELATED"/>
    <property type="match status" value="1"/>
</dbReference>
<dbReference type="PANTHER" id="PTHR43399:SF4">
    <property type="entry name" value="CELL WALL-ASSOCIATED PROTEASE"/>
    <property type="match status" value="1"/>
</dbReference>
<dbReference type="Gene3D" id="3.40.50.200">
    <property type="entry name" value="Peptidase S8/S53 domain"/>
    <property type="match status" value="2"/>
</dbReference>
<dbReference type="GO" id="GO:0004252">
    <property type="term" value="F:serine-type endopeptidase activity"/>
    <property type="evidence" value="ECO:0007669"/>
    <property type="project" value="UniProtKB-UniRule"/>
</dbReference>